<evidence type="ECO:0000313" key="2">
    <source>
        <dbReference type="Proteomes" id="UP000326757"/>
    </source>
</evidence>
<protein>
    <submittedName>
        <fullName evidence="1">Uncharacterized protein</fullName>
    </submittedName>
</protein>
<comment type="caution">
    <text evidence="1">The sequence shown here is derived from an EMBL/GenBank/DDBJ whole genome shotgun (WGS) entry which is preliminary data.</text>
</comment>
<dbReference type="EMBL" id="VIGI01000001">
    <property type="protein sequence ID" value="KAB8304836.1"/>
    <property type="molecule type" value="Genomic_DNA"/>
</dbReference>
<organism evidence="1 2">
    <name type="scientific">Monilinia laxa</name>
    <name type="common">Brown rot fungus</name>
    <name type="synonym">Sclerotinia laxa</name>
    <dbReference type="NCBI Taxonomy" id="61186"/>
    <lineage>
        <taxon>Eukaryota</taxon>
        <taxon>Fungi</taxon>
        <taxon>Dikarya</taxon>
        <taxon>Ascomycota</taxon>
        <taxon>Pezizomycotina</taxon>
        <taxon>Leotiomycetes</taxon>
        <taxon>Helotiales</taxon>
        <taxon>Sclerotiniaceae</taxon>
        <taxon>Monilinia</taxon>
    </lineage>
</organism>
<name>A0A5N6KM54_MONLA</name>
<accession>A0A5N6KM54</accession>
<dbReference type="AlphaFoldDB" id="A0A5N6KM54"/>
<evidence type="ECO:0000313" key="1">
    <source>
        <dbReference type="EMBL" id="KAB8304836.1"/>
    </source>
</evidence>
<dbReference type="Proteomes" id="UP000326757">
    <property type="component" value="Unassembled WGS sequence"/>
</dbReference>
<proteinExistence type="predicted"/>
<gene>
    <name evidence="1" type="ORF">EYC80_004174</name>
</gene>
<reference evidence="1 2" key="1">
    <citation type="submission" date="2019-06" db="EMBL/GenBank/DDBJ databases">
        <title>Genome Sequence of the Brown Rot Fungal Pathogen Monilinia laxa.</title>
        <authorList>
            <person name="De Miccolis Angelini R.M."/>
            <person name="Landi L."/>
            <person name="Abate D."/>
            <person name="Pollastro S."/>
            <person name="Romanazzi G."/>
            <person name="Faretra F."/>
        </authorList>
    </citation>
    <scope>NUCLEOTIDE SEQUENCE [LARGE SCALE GENOMIC DNA]</scope>
    <source>
        <strain evidence="1 2">Mlax316</strain>
    </source>
</reference>
<keyword evidence="2" id="KW-1185">Reference proteome</keyword>
<sequence>MVAMFDIIFDIILNITGLELASRAFFERPSFLRPQTPSVINTGTFYITIYKINSYATLSSFYPQPTQQILNR</sequence>